<dbReference type="InterPro" id="IPR010982">
    <property type="entry name" value="Lambda_DNA-bd_dom_sf"/>
</dbReference>
<evidence type="ECO:0000313" key="1">
    <source>
        <dbReference type="EMBL" id="PRY87408.1"/>
    </source>
</evidence>
<proteinExistence type="predicted"/>
<accession>A0A2T0WL19</accession>
<reference evidence="1 2" key="1">
    <citation type="submission" date="2018-03" db="EMBL/GenBank/DDBJ databases">
        <title>Genomic Encyclopedia of Archaeal and Bacterial Type Strains, Phase II (KMG-II): from individual species to whole genera.</title>
        <authorList>
            <person name="Goeker M."/>
        </authorList>
    </citation>
    <scope>NUCLEOTIDE SEQUENCE [LARGE SCALE GENOMIC DNA]</scope>
    <source>
        <strain evidence="1 2">DSM 27929</strain>
    </source>
</reference>
<keyword evidence="2" id="KW-1185">Reference proteome</keyword>
<organism evidence="1 2">
    <name type="scientific">Mongoliibacter ruber</name>
    <dbReference type="NCBI Taxonomy" id="1750599"/>
    <lineage>
        <taxon>Bacteria</taxon>
        <taxon>Pseudomonadati</taxon>
        <taxon>Bacteroidota</taxon>
        <taxon>Cytophagia</taxon>
        <taxon>Cytophagales</taxon>
        <taxon>Cyclobacteriaceae</taxon>
        <taxon>Mongoliibacter</taxon>
    </lineage>
</organism>
<dbReference type="Gene3D" id="1.10.260.40">
    <property type="entry name" value="lambda repressor-like DNA-binding domains"/>
    <property type="match status" value="1"/>
</dbReference>
<evidence type="ECO:0000313" key="2">
    <source>
        <dbReference type="Proteomes" id="UP000238157"/>
    </source>
</evidence>
<dbReference type="GO" id="GO:0003677">
    <property type="term" value="F:DNA binding"/>
    <property type="evidence" value="ECO:0007669"/>
    <property type="project" value="InterPro"/>
</dbReference>
<dbReference type="EMBL" id="PVTR01000006">
    <property type="protein sequence ID" value="PRY87408.1"/>
    <property type="molecule type" value="Genomic_DNA"/>
</dbReference>
<dbReference type="AlphaFoldDB" id="A0A2T0WL19"/>
<sequence>MNFVSNKKMNRLKNMHQGEILIEEFLIPLEISAYRLAKETFIPQTIKQVLRNEPQV</sequence>
<protein>
    <submittedName>
        <fullName evidence="1">Uncharacterized protein</fullName>
    </submittedName>
</protein>
<name>A0A2T0WL19_9BACT</name>
<comment type="caution">
    <text evidence="1">The sequence shown here is derived from an EMBL/GenBank/DDBJ whole genome shotgun (WGS) entry which is preliminary data.</text>
</comment>
<gene>
    <name evidence="1" type="ORF">CLW00_10627</name>
</gene>
<dbReference type="Proteomes" id="UP000238157">
    <property type="component" value="Unassembled WGS sequence"/>
</dbReference>